<dbReference type="eggNOG" id="ENOG5031FWZ">
    <property type="taxonomic scope" value="Bacteria"/>
</dbReference>
<keyword evidence="2" id="KW-0812">Transmembrane</keyword>
<dbReference type="NCBIfam" id="TIGR02098">
    <property type="entry name" value="MJ0042_CXXC"/>
    <property type="match status" value="1"/>
</dbReference>
<feature type="region of interest" description="Disordered" evidence="1">
    <location>
        <begin position="119"/>
        <end position="151"/>
    </location>
</feature>
<evidence type="ECO:0000256" key="1">
    <source>
        <dbReference type="SAM" id="MobiDB-lite"/>
    </source>
</evidence>
<feature type="compositionally biased region" description="Low complexity" evidence="1">
    <location>
        <begin position="322"/>
        <end position="331"/>
    </location>
</feature>
<gene>
    <name evidence="4" type="ORF">CG50_07280</name>
</gene>
<proteinExistence type="predicted"/>
<dbReference type="InterPro" id="IPR011723">
    <property type="entry name" value="Znf/thioredoxin_put"/>
</dbReference>
<dbReference type="AlphaFoldDB" id="A0A086XSC5"/>
<feature type="domain" description="Zinc finger/thioredoxin putative" evidence="3">
    <location>
        <begin position="1"/>
        <end position="36"/>
    </location>
</feature>
<evidence type="ECO:0000313" key="4">
    <source>
        <dbReference type="EMBL" id="KFI24925.1"/>
    </source>
</evidence>
<protein>
    <recommendedName>
        <fullName evidence="3">Zinc finger/thioredoxin putative domain-containing protein</fullName>
    </recommendedName>
</protein>
<keyword evidence="2" id="KW-1133">Transmembrane helix</keyword>
<comment type="caution">
    <text evidence="4">The sequence shown here is derived from an EMBL/GenBank/DDBJ whole genome shotgun (WGS) entry which is preliminary data.</text>
</comment>
<dbReference type="RefSeq" id="WP_081880434.1">
    <property type="nucleotide sequence ID" value="NZ_JFZB01000031.1"/>
</dbReference>
<dbReference type="STRING" id="1105367.CG50_07280"/>
<feature type="compositionally biased region" description="Low complexity" evidence="1">
    <location>
        <begin position="142"/>
        <end position="151"/>
    </location>
</feature>
<feature type="compositionally biased region" description="Pro residues" evidence="1">
    <location>
        <begin position="288"/>
        <end position="301"/>
    </location>
</feature>
<keyword evidence="2" id="KW-0472">Membrane</keyword>
<feature type="region of interest" description="Disordered" evidence="1">
    <location>
        <begin position="167"/>
        <end position="331"/>
    </location>
</feature>
<dbReference type="Proteomes" id="UP000028824">
    <property type="component" value="Unassembled WGS sequence"/>
</dbReference>
<name>A0A086XSC5_9RHOB</name>
<sequence>MRLICPKCSAQYEVDDAAIPDSGREVQCSACGDIWFQPGAALTPAPLPLGQPAGTESGDDPVARAISRIVSELETPAGSETPPAAGPAPIVTEQAQPAELPPDPDENLAPDDFAETAFTETTTESDSLSPVSPEPEAVGTEATAAKPADPADALAALSAATAALRAALNDGEAEPPAPPRRPLDSNVLSILREEAERETEARRAEGSLDDAAGDAAKVVALHTPLHDAPASAPRAEPPLTREAPPAPAPSPTMRGLPDFSDLNSPDAPVSAETAPGSLGGAERSADDLPPPPFPPELPPELPDAAALASTLAAAQDRRDAPPQEAVQAAPQGSGFRTGFFGVLLIAALGTLLYIYAGALAALVPPLAPTLDIWVGWVDAGRIWFNHTLIGAIATLVHALRG</sequence>
<reference evidence="4 5" key="1">
    <citation type="submission" date="2014-03" db="EMBL/GenBank/DDBJ databases">
        <title>Genome of Paenirhodobacter enshiensis DW2-9.</title>
        <authorList>
            <person name="Wang D."/>
            <person name="Wang G."/>
        </authorList>
    </citation>
    <scope>NUCLEOTIDE SEQUENCE [LARGE SCALE GENOMIC DNA]</scope>
    <source>
        <strain evidence="4 5">DW2-9</strain>
    </source>
</reference>
<evidence type="ECO:0000313" key="5">
    <source>
        <dbReference type="Proteomes" id="UP000028824"/>
    </source>
</evidence>
<dbReference type="Pfam" id="PF13717">
    <property type="entry name" value="Zn_ribbon_4"/>
    <property type="match status" value="1"/>
</dbReference>
<evidence type="ECO:0000256" key="2">
    <source>
        <dbReference type="SAM" id="Phobius"/>
    </source>
</evidence>
<feature type="transmembrane region" description="Helical" evidence="2">
    <location>
        <begin position="339"/>
        <end position="362"/>
    </location>
</feature>
<feature type="compositionally biased region" description="Basic and acidic residues" evidence="1">
    <location>
        <begin position="191"/>
        <end position="206"/>
    </location>
</feature>
<organism evidence="4 5">
    <name type="scientific">Paenirhodobacter enshiensis</name>
    <dbReference type="NCBI Taxonomy" id="1105367"/>
    <lineage>
        <taxon>Bacteria</taxon>
        <taxon>Pseudomonadati</taxon>
        <taxon>Pseudomonadota</taxon>
        <taxon>Alphaproteobacteria</taxon>
        <taxon>Rhodobacterales</taxon>
        <taxon>Rhodobacter group</taxon>
        <taxon>Paenirhodobacter</taxon>
    </lineage>
</organism>
<dbReference type="EMBL" id="JFZB01000031">
    <property type="protein sequence ID" value="KFI24925.1"/>
    <property type="molecule type" value="Genomic_DNA"/>
</dbReference>
<feature type="compositionally biased region" description="Low complexity" evidence="1">
    <location>
        <begin position="302"/>
        <end position="314"/>
    </location>
</feature>
<evidence type="ECO:0000259" key="3">
    <source>
        <dbReference type="Pfam" id="PF13717"/>
    </source>
</evidence>
<dbReference type="OrthoDB" id="7159357at2"/>
<feature type="transmembrane region" description="Helical" evidence="2">
    <location>
        <begin position="382"/>
        <end position="399"/>
    </location>
</feature>
<accession>A0A086XSC5</accession>
<keyword evidence="5" id="KW-1185">Reference proteome</keyword>